<dbReference type="InterPro" id="IPR000182">
    <property type="entry name" value="GNAT_dom"/>
</dbReference>
<dbReference type="Gene3D" id="3.40.630.30">
    <property type="match status" value="1"/>
</dbReference>
<organism evidence="3">
    <name type="scientific">hydrothermal vent metagenome</name>
    <dbReference type="NCBI Taxonomy" id="652676"/>
    <lineage>
        <taxon>unclassified sequences</taxon>
        <taxon>metagenomes</taxon>
        <taxon>ecological metagenomes</taxon>
    </lineage>
</organism>
<dbReference type="CDD" id="cd04301">
    <property type="entry name" value="NAT_SF"/>
    <property type="match status" value="1"/>
</dbReference>
<protein>
    <recommendedName>
        <fullName evidence="2">N-acetyltransferase domain-containing protein</fullName>
    </recommendedName>
</protein>
<feature type="domain" description="N-acetyltransferase" evidence="2">
    <location>
        <begin position="6"/>
        <end position="151"/>
    </location>
</feature>
<name>A0A3B1C478_9ZZZZ</name>
<dbReference type="Pfam" id="PF00583">
    <property type="entry name" value="Acetyltransf_1"/>
    <property type="match status" value="1"/>
</dbReference>
<sequence>MSKSETTLRPATLEDLNDILSIDSALFPPDISYDAETFLFYLIDKATVIFIAEVEGDVAGFVIFRPNSSTEGGLVTIDVLPRFERRGIGGALLERVERTAREAGYSHIVLQTDVANENAIRFYEKHGYKTGNRLRKYYRDNADAWEMTKTL</sequence>
<gene>
    <name evidence="3" type="ORF">MNBD_NITROSPINAE02-1672</name>
</gene>
<dbReference type="InterPro" id="IPR016181">
    <property type="entry name" value="Acyl_CoA_acyltransferase"/>
</dbReference>
<dbReference type="EMBL" id="UOGE01000045">
    <property type="protein sequence ID" value="VAX19393.1"/>
    <property type="molecule type" value="Genomic_DNA"/>
</dbReference>
<dbReference type="AlphaFoldDB" id="A0A3B1C478"/>
<dbReference type="PANTHER" id="PTHR13947">
    <property type="entry name" value="GNAT FAMILY N-ACETYLTRANSFERASE"/>
    <property type="match status" value="1"/>
</dbReference>
<dbReference type="PANTHER" id="PTHR13947:SF37">
    <property type="entry name" value="LD18367P"/>
    <property type="match status" value="1"/>
</dbReference>
<dbReference type="GO" id="GO:0008080">
    <property type="term" value="F:N-acetyltransferase activity"/>
    <property type="evidence" value="ECO:0007669"/>
    <property type="project" value="InterPro"/>
</dbReference>
<evidence type="ECO:0000256" key="1">
    <source>
        <dbReference type="ARBA" id="ARBA00022679"/>
    </source>
</evidence>
<proteinExistence type="predicted"/>
<dbReference type="InterPro" id="IPR050769">
    <property type="entry name" value="NAT_camello-type"/>
</dbReference>
<accession>A0A3B1C478</accession>
<evidence type="ECO:0000313" key="3">
    <source>
        <dbReference type="EMBL" id="VAX19393.1"/>
    </source>
</evidence>
<reference evidence="3" key="1">
    <citation type="submission" date="2018-06" db="EMBL/GenBank/DDBJ databases">
        <authorList>
            <person name="Zhirakovskaya E."/>
        </authorList>
    </citation>
    <scope>NUCLEOTIDE SEQUENCE</scope>
</reference>
<dbReference type="PROSITE" id="PS51186">
    <property type="entry name" value="GNAT"/>
    <property type="match status" value="1"/>
</dbReference>
<dbReference type="SUPFAM" id="SSF55729">
    <property type="entry name" value="Acyl-CoA N-acyltransferases (Nat)"/>
    <property type="match status" value="1"/>
</dbReference>
<keyword evidence="1" id="KW-0808">Transferase</keyword>
<evidence type="ECO:0000259" key="2">
    <source>
        <dbReference type="PROSITE" id="PS51186"/>
    </source>
</evidence>